<keyword evidence="2" id="KW-1185">Reference proteome</keyword>
<evidence type="ECO:0000313" key="2">
    <source>
        <dbReference type="Proteomes" id="UP000077266"/>
    </source>
</evidence>
<accession>A0A165ILR9</accession>
<dbReference type="EMBL" id="KV425987">
    <property type="protein sequence ID" value="KZV93578.1"/>
    <property type="molecule type" value="Genomic_DNA"/>
</dbReference>
<name>A0A165ILR9_EXIGL</name>
<reference evidence="1 2" key="1">
    <citation type="journal article" date="2016" name="Mol. Biol. Evol.">
        <title>Comparative Genomics of Early-Diverging Mushroom-Forming Fungi Provides Insights into the Origins of Lignocellulose Decay Capabilities.</title>
        <authorList>
            <person name="Nagy L.G."/>
            <person name="Riley R."/>
            <person name="Tritt A."/>
            <person name="Adam C."/>
            <person name="Daum C."/>
            <person name="Floudas D."/>
            <person name="Sun H."/>
            <person name="Yadav J.S."/>
            <person name="Pangilinan J."/>
            <person name="Larsson K.H."/>
            <person name="Matsuura K."/>
            <person name="Barry K."/>
            <person name="Labutti K."/>
            <person name="Kuo R."/>
            <person name="Ohm R.A."/>
            <person name="Bhattacharya S.S."/>
            <person name="Shirouzu T."/>
            <person name="Yoshinaga Y."/>
            <person name="Martin F.M."/>
            <person name="Grigoriev I.V."/>
            <person name="Hibbett D.S."/>
        </authorList>
    </citation>
    <scope>NUCLEOTIDE SEQUENCE [LARGE SCALE GENOMIC DNA]</scope>
    <source>
        <strain evidence="1 2">HHB12029</strain>
    </source>
</reference>
<dbReference type="AlphaFoldDB" id="A0A165ILR9"/>
<gene>
    <name evidence="1" type="ORF">EXIGLDRAFT_691457</name>
</gene>
<proteinExistence type="predicted"/>
<organism evidence="1 2">
    <name type="scientific">Exidia glandulosa HHB12029</name>
    <dbReference type="NCBI Taxonomy" id="1314781"/>
    <lineage>
        <taxon>Eukaryota</taxon>
        <taxon>Fungi</taxon>
        <taxon>Dikarya</taxon>
        <taxon>Basidiomycota</taxon>
        <taxon>Agaricomycotina</taxon>
        <taxon>Agaricomycetes</taxon>
        <taxon>Auriculariales</taxon>
        <taxon>Exidiaceae</taxon>
        <taxon>Exidia</taxon>
    </lineage>
</organism>
<dbReference type="Proteomes" id="UP000077266">
    <property type="component" value="Unassembled WGS sequence"/>
</dbReference>
<evidence type="ECO:0000313" key="1">
    <source>
        <dbReference type="EMBL" id="KZV93578.1"/>
    </source>
</evidence>
<dbReference type="InParanoid" id="A0A165ILR9"/>
<protein>
    <submittedName>
        <fullName evidence="1">Uncharacterized protein</fullName>
    </submittedName>
</protein>
<sequence>MLNSAAFPVFDLSFICPISAVQCRSSTVAAPTPRRARPAPARAVTRVQFSTEAATSGGCEERPWLLNHQACSSSLALVIPREPALPTRTLHVLTGVLAADSTTSPRPATASRLSLATATSFVDDTHQAGDEVKALSVTSYERSTLHATFAQIHVECPGAPIRVAVYYAAETVLDVTEEDQRSKVNTNRRLVRLSTLAFNALDHNEVGKRVLTSILDGHISTDRSKARLGDKCDEWSTDEDRLESIACEELRYLYIANQDRSVWTFGMNFSAVHERW</sequence>
<dbReference type="OrthoDB" id="5399006at2759"/>
<dbReference type="STRING" id="1314781.A0A165ILR9"/>